<dbReference type="InterPro" id="IPR013149">
    <property type="entry name" value="ADH-like_C"/>
</dbReference>
<dbReference type="Pfam" id="PF00107">
    <property type="entry name" value="ADH_zinc_N"/>
    <property type="match status" value="1"/>
</dbReference>
<accession>A0A5N6V546</accession>
<feature type="domain" description="Enoyl reductase (ER)" evidence="2">
    <location>
        <begin position="27"/>
        <end position="323"/>
    </location>
</feature>
<dbReference type="InterPro" id="IPR020843">
    <property type="entry name" value="ER"/>
</dbReference>
<dbReference type="CDD" id="cd05288">
    <property type="entry name" value="PGDH"/>
    <property type="match status" value="1"/>
</dbReference>
<evidence type="ECO:0000256" key="1">
    <source>
        <dbReference type="ARBA" id="ARBA00023002"/>
    </source>
</evidence>
<gene>
    <name evidence="3" type="ORF">BDV40DRAFT_308117</name>
</gene>
<keyword evidence="4" id="KW-1185">Reference proteome</keyword>
<dbReference type="Gene3D" id="3.90.180.10">
    <property type="entry name" value="Medium-chain alcohol dehydrogenases, catalytic domain"/>
    <property type="match status" value="1"/>
</dbReference>
<evidence type="ECO:0000313" key="4">
    <source>
        <dbReference type="Proteomes" id="UP000326950"/>
    </source>
</evidence>
<organism evidence="3 4">
    <name type="scientific">Aspergillus tamarii</name>
    <dbReference type="NCBI Taxonomy" id="41984"/>
    <lineage>
        <taxon>Eukaryota</taxon>
        <taxon>Fungi</taxon>
        <taxon>Dikarya</taxon>
        <taxon>Ascomycota</taxon>
        <taxon>Pezizomycotina</taxon>
        <taxon>Eurotiomycetes</taxon>
        <taxon>Eurotiomycetidae</taxon>
        <taxon>Eurotiales</taxon>
        <taxon>Aspergillaceae</taxon>
        <taxon>Aspergillus</taxon>
        <taxon>Aspergillus subgen. Circumdati</taxon>
    </lineage>
</organism>
<dbReference type="Gene3D" id="3.40.50.720">
    <property type="entry name" value="NAD(P)-binding Rossmann-like Domain"/>
    <property type="match status" value="1"/>
</dbReference>
<dbReference type="EMBL" id="ML738596">
    <property type="protein sequence ID" value="KAE8166126.1"/>
    <property type="molecule type" value="Genomic_DNA"/>
</dbReference>
<dbReference type="SMART" id="SM00829">
    <property type="entry name" value="PKS_ER"/>
    <property type="match status" value="1"/>
</dbReference>
<dbReference type="PANTHER" id="PTHR43205">
    <property type="entry name" value="PROSTAGLANDIN REDUCTASE"/>
    <property type="match status" value="1"/>
</dbReference>
<dbReference type="Proteomes" id="UP000326950">
    <property type="component" value="Unassembled WGS sequence"/>
</dbReference>
<dbReference type="PANTHER" id="PTHR43205:SF42">
    <property type="entry name" value="ALCOHOL DEHYDROGENASE, ZINC-CONTAINING (AFU_ORTHOLOGUE AFUA_7G04530)"/>
    <property type="match status" value="1"/>
</dbReference>
<keyword evidence="1" id="KW-0560">Oxidoreductase</keyword>
<dbReference type="Pfam" id="PF16884">
    <property type="entry name" value="ADH_N_2"/>
    <property type="match status" value="1"/>
</dbReference>
<sequence>MARQFLSLKLAERPSDDIVPGRTFKQGTTPAPCAADLNEGQILTEALYLSLDPGMRGWLNEADSYLPSVKLGETMPGFVIARVLASKSTQAQPGDIVTAMTGWCEVAIVNEGSFEKLAAPLHPNVKVTDLLGVLGLTGLTAYLGMHEIGRPKAGETVVISGAAGATGSVAGQIAKMMGAKRVVGIAGSDEKCIWLKKDLGFDDALNYKDPEFERKLAEATPDHIDVFWDNDEFVMCGSISQYNTSKPQGPRNLINIIAQRIRMEGFVVFDHQPKFEHARNKLAQLLAEGAIKREVTIVEGGLRSAEQALLDMFHGMNTGKLLVEIKHPDEALAS</sequence>
<proteinExistence type="predicted"/>
<reference evidence="3 4" key="1">
    <citation type="submission" date="2019-04" db="EMBL/GenBank/DDBJ databases">
        <title>Friends and foes A comparative genomics study of 23 Aspergillus species from section Flavi.</title>
        <authorList>
            <consortium name="DOE Joint Genome Institute"/>
            <person name="Kjaerbolling I."/>
            <person name="Vesth T."/>
            <person name="Frisvad J.C."/>
            <person name="Nybo J.L."/>
            <person name="Theobald S."/>
            <person name="Kildgaard S."/>
            <person name="Isbrandt T."/>
            <person name="Kuo A."/>
            <person name="Sato A."/>
            <person name="Lyhne E.K."/>
            <person name="Kogle M.E."/>
            <person name="Wiebenga A."/>
            <person name="Kun R.S."/>
            <person name="Lubbers R.J."/>
            <person name="Makela M.R."/>
            <person name="Barry K."/>
            <person name="Chovatia M."/>
            <person name="Clum A."/>
            <person name="Daum C."/>
            <person name="Haridas S."/>
            <person name="He G."/>
            <person name="LaButti K."/>
            <person name="Lipzen A."/>
            <person name="Mondo S."/>
            <person name="Riley R."/>
            <person name="Salamov A."/>
            <person name="Simmons B.A."/>
            <person name="Magnuson J.K."/>
            <person name="Henrissat B."/>
            <person name="Mortensen U.H."/>
            <person name="Larsen T.O."/>
            <person name="Devries R.P."/>
            <person name="Grigoriev I.V."/>
            <person name="Machida M."/>
            <person name="Baker S.E."/>
            <person name="Andersen M.R."/>
        </authorList>
    </citation>
    <scope>NUCLEOTIDE SEQUENCE [LARGE SCALE GENOMIC DNA]</scope>
    <source>
        <strain evidence="3 4">CBS 117626</strain>
    </source>
</reference>
<dbReference type="InterPro" id="IPR045010">
    <property type="entry name" value="MDR_fam"/>
</dbReference>
<evidence type="ECO:0000259" key="2">
    <source>
        <dbReference type="SMART" id="SM00829"/>
    </source>
</evidence>
<dbReference type="GO" id="GO:0016628">
    <property type="term" value="F:oxidoreductase activity, acting on the CH-CH group of donors, NAD or NADP as acceptor"/>
    <property type="evidence" value="ECO:0007669"/>
    <property type="project" value="InterPro"/>
</dbReference>
<dbReference type="OrthoDB" id="809632at2759"/>
<protein>
    <recommendedName>
        <fullName evidence="2">Enoyl reductase (ER) domain-containing protein</fullName>
    </recommendedName>
</protein>
<dbReference type="InterPro" id="IPR041694">
    <property type="entry name" value="ADH_N_2"/>
</dbReference>
<dbReference type="AlphaFoldDB" id="A0A5N6V546"/>
<dbReference type="InterPro" id="IPR011032">
    <property type="entry name" value="GroES-like_sf"/>
</dbReference>
<evidence type="ECO:0000313" key="3">
    <source>
        <dbReference type="EMBL" id="KAE8166126.1"/>
    </source>
</evidence>
<dbReference type="SUPFAM" id="SSF50129">
    <property type="entry name" value="GroES-like"/>
    <property type="match status" value="1"/>
</dbReference>
<dbReference type="InterPro" id="IPR036291">
    <property type="entry name" value="NAD(P)-bd_dom_sf"/>
</dbReference>
<dbReference type="SUPFAM" id="SSF51735">
    <property type="entry name" value="NAD(P)-binding Rossmann-fold domains"/>
    <property type="match status" value="1"/>
</dbReference>
<name>A0A5N6V546_ASPTM</name>